<evidence type="ECO:0000313" key="1">
    <source>
        <dbReference type="EMBL" id="KAA6371397.1"/>
    </source>
</evidence>
<gene>
    <name evidence="1" type="ORF">EZS28_033076</name>
</gene>
<organism evidence="1 2">
    <name type="scientific">Streblomastix strix</name>
    <dbReference type="NCBI Taxonomy" id="222440"/>
    <lineage>
        <taxon>Eukaryota</taxon>
        <taxon>Metamonada</taxon>
        <taxon>Preaxostyla</taxon>
        <taxon>Oxymonadida</taxon>
        <taxon>Streblomastigidae</taxon>
        <taxon>Streblomastix</taxon>
    </lineage>
</organism>
<evidence type="ECO:0000313" key="2">
    <source>
        <dbReference type="Proteomes" id="UP000324800"/>
    </source>
</evidence>
<dbReference type="Proteomes" id="UP000324800">
    <property type="component" value="Unassembled WGS sequence"/>
</dbReference>
<sequence>MMSCIQETSVTKLKIFEINQQIYEELDCNVQYIIFNRILKYKLKYNNEQQQGNKIIIRQINRIFRISITDICDNQIRIILILLDHEKNEQS</sequence>
<accession>A0A5J4ULU4</accession>
<proteinExistence type="predicted"/>
<dbReference type="EMBL" id="SNRW01014508">
    <property type="protein sequence ID" value="KAA6371397.1"/>
    <property type="molecule type" value="Genomic_DNA"/>
</dbReference>
<comment type="caution">
    <text evidence="1">The sequence shown here is derived from an EMBL/GenBank/DDBJ whole genome shotgun (WGS) entry which is preliminary data.</text>
</comment>
<protein>
    <submittedName>
        <fullName evidence="1">Uncharacterized protein</fullName>
    </submittedName>
</protein>
<reference evidence="1 2" key="1">
    <citation type="submission" date="2019-03" db="EMBL/GenBank/DDBJ databases">
        <title>Single cell metagenomics reveals metabolic interactions within the superorganism composed of flagellate Streblomastix strix and complex community of Bacteroidetes bacteria on its surface.</title>
        <authorList>
            <person name="Treitli S.C."/>
            <person name="Kolisko M."/>
            <person name="Husnik F."/>
            <person name="Keeling P."/>
            <person name="Hampl V."/>
        </authorList>
    </citation>
    <scope>NUCLEOTIDE SEQUENCE [LARGE SCALE GENOMIC DNA]</scope>
    <source>
        <strain evidence="1">ST1C</strain>
    </source>
</reference>
<name>A0A5J4ULU4_9EUKA</name>
<dbReference type="AlphaFoldDB" id="A0A5J4ULU4"/>